<organism evidence="2 3">
    <name type="scientific">Flavobacterium litorale</name>
    <dbReference type="NCBI Taxonomy" id="2856519"/>
    <lineage>
        <taxon>Bacteria</taxon>
        <taxon>Pseudomonadati</taxon>
        <taxon>Bacteroidota</taxon>
        <taxon>Flavobacteriia</taxon>
        <taxon>Flavobacteriales</taxon>
        <taxon>Flavobacteriaceae</taxon>
        <taxon>Flavobacterium</taxon>
    </lineage>
</organism>
<evidence type="ECO:0000256" key="1">
    <source>
        <dbReference type="SAM" id="SignalP"/>
    </source>
</evidence>
<proteinExistence type="predicted"/>
<accession>A0ABX8V604</accession>
<evidence type="ECO:0000313" key="3">
    <source>
        <dbReference type="Proteomes" id="UP000825381"/>
    </source>
</evidence>
<keyword evidence="3" id="KW-1185">Reference proteome</keyword>
<keyword evidence="1" id="KW-0732">Signal</keyword>
<sequence>MIKVLKLMLLLLLLFGCSSIKRNSSDRNYSNGIVYIIPNPVVKLASTHLNEISTEKEYMPYFVLYSDSGSNEYILYIINYYYQKDKWVQNTNRYVSINGTLYPLIFYTDYTFANTENAQEYLDNYKNNIYLRSMKRAIFDRVYHIAFKENGEVLSKGY</sequence>
<name>A0ABX8V604_9FLAO</name>
<dbReference type="PROSITE" id="PS51257">
    <property type="entry name" value="PROKAR_LIPOPROTEIN"/>
    <property type="match status" value="1"/>
</dbReference>
<reference evidence="2 3" key="1">
    <citation type="submission" date="2021-07" db="EMBL/GenBank/DDBJ databases">
        <title>Flavobacterium WSW3-B6 sp.nov, isolated from seaweed.</title>
        <authorList>
            <person name="Muhammad N."/>
            <person name="Ho H."/>
            <person name="Lee Y.-J."/>
            <person name="Nguyen T."/>
            <person name="Ho J."/>
            <person name="Kim S.-G."/>
        </authorList>
    </citation>
    <scope>NUCLEOTIDE SEQUENCE [LARGE SCALE GENOMIC DNA]</scope>
    <source>
        <strain evidence="2 3">WSW3-B6</strain>
    </source>
</reference>
<protein>
    <recommendedName>
        <fullName evidence="4">Lipoprotein</fullName>
    </recommendedName>
</protein>
<dbReference type="RefSeq" id="WP_220640583.1">
    <property type="nucleotide sequence ID" value="NZ_CP080429.1"/>
</dbReference>
<evidence type="ECO:0000313" key="2">
    <source>
        <dbReference type="EMBL" id="QYJ68240.1"/>
    </source>
</evidence>
<feature type="signal peptide" evidence="1">
    <location>
        <begin position="1"/>
        <end position="24"/>
    </location>
</feature>
<gene>
    <name evidence="2" type="ORF">K1I41_12040</name>
</gene>
<dbReference type="EMBL" id="CP080429">
    <property type="protein sequence ID" value="QYJ68240.1"/>
    <property type="molecule type" value="Genomic_DNA"/>
</dbReference>
<evidence type="ECO:0008006" key="4">
    <source>
        <dbReference type="Google" id="ProtNLM"/>
    </source>
</evidence>
<feature type="chain" id="PRO_5047467568" description="Lipoprotein" evidence="1">
    <location>
        <begin position="25"/>
        <end position="158"/>
    </location>
</feature>
<dbReference type="Proteomes" id="UP000825381">
    <property type="component" value="Chromosome"/>
</dbReference>